<reference evidence="1 2" key="1">
    <citation type="submission" date="2021-03" db="EMBL/GenBank/DDBJ databases">
        <title>Aliifodinibius sp. nov., a new bacterium isolated from saline soil.</title>
        <authorList>
            <person name="Galisteo C."/>
            <person name="De La Haba R."/>
            <person name="Sanchez-Porro C."/>
            <person name="Ventosa A."/>
        </authorList>
    </citation>
    <scope>NUCLEOTIDE SEQUENCE [LARGE SCALE GENOMIC DNA]</scope>
    <source>
        <strain evidence="1 2">1BSP15-2V2</strain>
    </source>
</reference>
<dbReference type="Proteomes" id="UP001207918">
    <property type="component" value="Unassembled WGS sequence"/>
</dbReference>
<protein>
    <submittedName>
        <fullName evidence="1">6-bladed beta-propeller</fullName>
    </submittedName>
</protein>
<dbReference type="Gene3D" id="2.120.10.30">
    <property type="entry name" value="TolB, C-terminal domain"/>
    <property type="match status" value="1"/>
</dbReference>
<dbReference type="EMBL" id="JAGGJA010000011">
    <property type="protein sequence ID" value="MCW9708193.1"/>
    <property type="molecule type" value="Genomic_DNA"/>
</dbReference>
<sequence length="379" mass="42928">MYSNIRLEMIFAVACMLIGIFGCQGMPDSSSDIEIVELKDYDTIASYEEGTLINPAILRYDGDSLLYVYDVKKKQVLALDQNGQFIREFGGQGRGPGEFLLVNNFYLNNDYLYIVDQLQFRIASFTLDGELDATLDYGQKGSQSMPPPAPQSLIPRPKDIANQPFVTSSGQVMVSAIAPGEDFNKLYTLVDWQGNQKAEIGDIPDGSTFVLDYEQYQATVDEGEVPAYYRPNVFPVNDRSNHNEFYFIYTAFPKIVKYHTSGEKTWEQDVPNTAEMDSIFTHFYEVSADMSGKNRIGLDTYLSGVTNEDGDLYLVVGKNGMMDSSNDLWIHEFTNEGELNQRIRLVSEEVNLVPIFDIDFNSQRIFVVTEEAEIRAYEF</sequence>
<comment type="caution">
    <text evidence="1">The sequence shown here is derived from an EMBL/GenBank/DDBJ whole genome shotgun (WGS) entry which is preliminary data.</text>
</comment>
<gene>
    <name evidence="1" type="ORF">J6I44_15110</name>
</gene>
<dbReference type="Pfam" id="PF17170">
    <property type="entry name" value="DUF5128"/>
    <property type="match status" value="1"/>
</dbReference>
<evidence type="ECO:0000313" key="1">
    <source>
        <dbReference type="EMBL" id="MCW9708193.1"/>
    </source>
</evidence>
<proteinExistence type="predicted"/>
<keyword evidence="2" id="KW-1185">Reference proteome</keyword>
<dbReference type="SUPFAM" id="SSF101898">
    <property type="entry name" value="NHL repeat"/>
    <property type="match status" value="1"/>
</dbReference>
<dbReference type="PROSITE" id="PS51257">
    <property type="entry name" value="PROKAR_LIPOPROTEIN"/>
    <property type="match status" value="1"/>
</dbReference>
<dbReference type="RefSeq" id="WP_265766979.1">
    <property type="nucleotide sequence ID" value="NZ_JAGGJA010000011.1"/>
</dbReference>
<accession>A0ABT3PQR0</accession>
<organism evidence="1 2">
    <name type="scientific">Fodinibius salsisoli</name>
    <dbReference type="NCBI Taxonomy" id="2820877"/>
    <lineage>
        <taxon>Bacteria</taxon>
        <taxon>Pseudomonadati</taxon>
        <taxon>Balneolota</taxon>
        <taxon>Balneolia</taxon>
        <taxon>Balneolales</taxon>
        <taxon>Balneolaceae</taxon>
        <taxon>Fodinibius</taxon>
    </lineage>
</organism>
<evidence type="ECO:0000313" key="2">
    <source>
        <dbReference type="Proteomes" id="UP001207918"/>
    </source>
</evidence>
<name>A0ABT3PQR0_9BACT</name>
<dbReference type="InterPro" id="IPR011042">
    <property type="entry name" value="6-blade_b-propeller_TolB-like"/>
</dbReference>